<evidence type="ECO:0000313" key="2">
    <source>
        <dbReference type="EMBL" id="CAF0897386.1"/>
    </source>
</evidence>
<accession>A0A813ZC82</accession>
<dbReference type="InterPro" id="IPR007111">
    <property type="entry name" value="NACHT_NTPase"/>
</dbReference>
<dbReference type="SUPFAM" id="SSF48371">
    <property type="entry name" value="ARM repeat"/>
    <property type="match status" value="1"/>
</dbReference>
<evidence type="ECO:0000313" key="5">
    <source>
        <dbReference type="Proteomes" id="UP000663870"/>
    </source>
</evidence>
<dbReference type="Proteomes" id="UP000663870">
    <property type="component" value="Unassembled WGS sequence"/>
</dbReference>
<evidence type="ECO:0000313" key="3">
    <source>
        <dbReference type="EMBL" id="CAF1428051.1"/>
    </source>
</evidence>
<sequence>MAFIATTSILTTIDKIIERANEVKVCQDHMKLVTTSLTRLQHRLNDSLTVLDETHSQKDLAEILKAIDEIITSCVENENLLDGMTYKDLESVLVRLQYQLAQYESSLTDDCEVRVQILSNALQDQRFCVTKSSEETLRQRLDVLEQQTKKNIIEKLRYLREKYPKTIESYLRTCIELHQWEFIPGLTSDIVARVANFFYEISNREQMLLENEWRSSKFPIKRTFIRFKADKLTPFERNELRRLLPADEDNMVQDAHSRREKFRKMWERLISTPYTKSVVEKDHCSQEDDTNEEQFIRNKRWSIILGDPGSGKTIFVRWLVYHFAQTLLLNEQHSTNYGPLRIPILICISEFAKVLKEKPSLTLFDYIGKHKWMGKPIIDDSLISLDDLSCALQDYIQQGQALIIFDGFDEISTSDQRSKIINIIENFVDTYVQIPIDYSSFDNIYLSKLLDDPSRSGGNQLIITSRIVNYDTIALTGKFARYTIQSMDKKTIIDFVDYWFSRVHQRIIDILNLQLVNKAEKHSEALRKELDTTKDAAFFEMASNLGLLSSICTICFSQLEGSPLPAGRFFQYESIVKARLNLTLSKLENIDISQVIRTLTDITSCIHQNSTSNLISNNQIKDICVQTIKISKNNASITADDIQRFDKQISEMTQIIRDNIGILVLRDESHYGFLHLAFQQYFTCLKLLEADTSKKQKFVTDGFSRDKKIQLISQLLCSHMSAQRFRVPIALALGKISSSWSQGDFDDLCYEFIQAQHEYDSFLPLGSYILINCIDDFVNYPSNDILFNVLNRLIIAAGQHEWSIVCPFLLDQITNALRKFRKDTVSLWIIEFLSEHSRHNIQTITVFCQLLEGKPHEFENIQWLDQTSCSILQSLLILDNENNGFAIDRLLVKIAFSNHQLLSSNSTTFKSFLTDKQIEINSIPVLLFPLIIALYGGLTRDGQSIVFNPSHIHRESSILTPILIRFLSANDRDKQDQNFKKLQQECLKSFVMRMENHDESLEAVDLCIATICLYNIEYIYNNLDIISNSFLRICMNRLKYISMILRQFYFTTDENDLSMEKETTKFISISINKFQFVDAARFYFLDMLNSLRSSVARLRSSSTSILLEGLSEPDKRVTLCLPNSLRNENQFLNGLLITDVQFYSNQKSCSLIHHFTKLFWPLEHSDEFGTPYRMSIALNTIPEYLLFRNDEDILTLLTFVPSHLQNLYIRLLKKKFIIINPKDSIVNSKQHLYFGHILTECLIFLSNASCKRLSILGALINLLPWLRMQQLENFGSSLLWTLAIDDSILLDIYEKKRKRPTNYETGQYMDKDTDFFKGCHLKDEKRKTIIQTNIEQEYQRLQNASINNDLKNIKLYSASISLAHICHWTDDEKKFFLLEQCINGAMSIQNQLARLDALCLIALYSYSDYDRIKIDRDRSLKMEIERQFNEIYPNLPLLLQTAIFIRCLPLLLHSKVIDDCLQNLISKFNDIDQRDRQAVIEALLPYMELNCTFSSITNRFSYCLQDQNRNIHNKSSALKRYFDISTHENLLFSLSISNLYLMELANDFHAIFQVDNRQFSINESIETKLFQAGNNILKEEQVLTITNILSFVLLTNQYNQYEKLWIILNNALHRMTWVEFKACRLLESWLKWRDSNEFSCFAYHAALLLINSDIWSVEATEILCDILSSDNDRFRHRAEIICRSSYEHDVRTSSKLGIDVILTLIKKKIYYQLNSASAGLTLNRLIRNITLDIQSHLEILLWLERYRIHALINKEYSFNNLSSSKNSYITSFFSTDIELDTCSYINSFRLSNDLVIYLCDMIESNFILFLSINEDTTSDEVSESHNRFIISILLTLYKLLNNTNQTRQAGITALMKLFEKSNNNQICQAIACLLGYVCNEKTYKYLFNKIVWIVNKTCYGTSNYSNDVLCALISSYFYCVSISKIKFDQDDLNLFSTLLKHDSQDIVKAVRIGLARVLEDSLSLIRYLDCDYIQCYHALIGSTASCYVDEIQQNSENNVAKFIEEHPTLLPIFMIELYDSIRHFSIKILQIGFNNYDLAYGYPTYVKIACLIAVRMPKVFCTFINDWPERDNFKRALFYTSKQNHFPQRAACLTILSLLGELTIDLCQMFIEAVHDDPYIQNNCYKSIRFIHSVKDEKVVLNLLLSYLKSKSMNVRYVTANILLHLSQSSLIPFQQVQTMLNDLMLDLSSNEDLWLIKEKDGFSLECQYYYAGPLKHVIYTLLVQHITEHKSDNIRRNQINDIDLDFIESEKASRFASCIYEKKSEDIPE</sequence>
<dbReference type="PROSITE" id="PS50837">
    <property type="entry name" value="NACHT"/>
    <property type="match status" value="1"/>
</dbReference>
<dbReference type="Gene3D" id="3.40.50.300">
    <property type="entry name" value="P-loop containing nucleotide triphosphate hydrolases"/>
    <property type="match status" value="1"/>
</dbReference>
<organism evidence="2 4">
    <name type="scientific">Rotaria sordida</name>
    <dbReference type="NCBI Taxonomy" id="392033"/>
    <lineage>
        <taxon>Eukaryota</taxon>
        <taxon>Metazoa</taxon>
        <taxon>Spiralia</taxon>
        <taxon>Gnathifera</taxon>
        <taxon>Rotifera</taxon>
        <taxon>Eurotatoria</taxon>
        <taxon>Bdelloidea</taxon>
        <taxon>Philodinida</taxon>
        <taxon>Philodinidae</taxon>
        <taxon>Rotaria</taxon>
    </lineage>
</organism>
<protein>
    <recommendedName>
        <fullName evidence="1">NACHT domain-containing protein</fullName>
    </recommendedName>
</protein>
<dbReference type="InterPro" id="IPR027417">
    <property type="entry name" value="P-loop_NTPase"/>
</dbReference>
<dbReference type="InterPro" id="IPR016024">
    <property type="entry name" value="ARM-type_fold"/>
</dbReference>
<feature type="domain" description="NACHT" evidence="1">
    <location>
        <begin position="300"/>
        <end position="466"/>
    </location>
</feature>
<comment type="caution">
    <text evidence="2">The sequence shown here is derived from an EMBL/GenBank/DDBJ whole genome shotgun (WGS) entry which is preliminary data.</text>
</comment>
<name>A0A813ZC82_9BILA</name>
<dbReference type="Pfam" id="PF05729">
    <property type="entry name" value="NACHT"/>
    <property type="match status" value="1"/>
</dbReference>
<gene>
    <name evidence="3" type="ORF">JXQ802_LOCUS36267</name>
    <name evidence="2" type="ORF">PYM288_LOCUS9343</name>
</gene>
<dbReference type="SUPFAM" id="SSF52540">
    <property type="entry name" value="P-loop containing nucleoside triphosphate hydrolases"/>
    <property type="match status" value="1"/>
</dbReference>
<evidence type="ECO:0000313" key="4">
    <source>
        <dbReference type="Proteomes" id="UP000663854"/>
    </source>
</evidence>
<dbReference type="Proteomes" id="UP000663854">
    <property type="component" value="Unassembled WGS sequence"/>
</dbReference>
<evidence type="ECO:0000259" key="1">
    <source>
        <dbReference type="PROSITE" id="PS50837"/>
    </source>
</evidence>
<reference evidence="2" key="1">
    <citation type="submission" date="2021-02" db="EMBL/GenBank/DDBJ databases">
        <authorList>
            <person name="Nowell W R."/>
        </authorList>
    </citation>
    <scope>NUCLEOTIDE SEQUENCE</scope>
</reference>
<dbReference type="EMBL" id="CAJNOH010000135">
    <property type="protein sequence ID" value="CAF0897386.1"/>
    <property type="molecule type" value="Genomic_DNA"/>
</dbReference>
<keyword evidence="5" id="KW-1185">Reference proteome</keyword>
<proteinExistence type="predicted"/>
<dbReference type="EMBL" id="CAJNOL010001849">
    <property type="protein sequence ID" value="CAF1428051.1"/>
    <property type="molecule type" value="Genomic_DNA"/>
</dbReference>